<accession>A0A8S4NRI1</accession>
<keyword evidence="8" id="KW-1185">Reference proteome</keyword>
<feature type="region of interest" description="Disordered" evidence="4">
    <location>
        <begin position="1264"/>
        <end position="1296"/>
    </location>
</feature>
<evidence type="ECO:0000313" key="7">
    <source>
        <dbReference type="EMBL" id="CAH1783394.1"/>
    </source>
</evidence>
<dbReference type="PANTHER" id="PTHR48287">
    <property type="entry name" value="ARM REPEAT SUPERFAMILY PROTEIN"/>
    <property type="match status" value="1"/>
</dbReference>
<dbReference type="PANTHER" id="PTHR48287:SF1">
    <property type="entry name" value="ARM REPEAT SUPERFAMILY PROTEIN"/>
    <property type="match status" value="1"/>
</dbReference>
<keyword evidence="3" id="KW-0539">Nucleus</keyword>
<evidence type="ECO:0000259" key="6">
    <source>
        <dbReference type="Pfam" id="PF25772"/>
    </source>
</evidence>
<comment type="similarity">
    <text evidence="2">Belongs to the RRP12 family.</text>
</comment>
<evidence type="ECO:0000256" key="3">
    <source>
        <dbReference type="ARBA" id="ARBA00023242"/>
    </source>
</evidence>
<sequence length="1296" mass="144355">NGKMAGGKIKSGSKTKKNKGKRWKKGQSSSSNPEIKKHRQAARNRFHNQNAGTSGLTKEALARHNEADPDNTDDVGMSEISDVQSVGGNTFQTWATNWTDCTNNTFSKVTRYWASNSAMHKEILAVLAAVTEVIKTKEGKETETEYFGALMTALEGVDSEESLVAITYLLSLCIKRVNATVLKKKFSDVAKVLLDILSKYSATDNPSLLRSTLLTLASLLRVQDQLVWQDASTTQIYRGLLTFTVHSKPKVRKAAHQAVCAILKGSVFMTQNDPPPSHPAASSTAKFAIQQLETSGGGADATTSLHILGLLKDVLSTFPHHSLKAVCEAILRLMTLSNVLTTSVSLQALHGMFSSRPKSTCLPADLNAQIIMALYDYQPKENDGQLMTAWLTVMEKAHCNLARLDEKLCISHVPRVVGVAMTTLLAGNPNVIQQATILIKVVIEQCLGPVATKLESILQASPASNGTATYKLFKVLEKGLSYQYHAVWAQVFEILQCFFKVLGKPCAPMLNKCLLSMADLRDSFQFAHTKALDKTFGLAVQSMGPRAVLQAVPLQITGDEDDYEFPRSWIIPVLRNYIENTELAYFVSYFLPLAAKLRSKSAELAKQNKMVEAKTYDALQQQIWSLLPSFCTRPTDIVKSFSSIAKVLGTALTDRQDINMDVMASIRKLILLNKHNDACAEEIGRFAKNFLPILFNMYTTNTEVEKDPKRMAARETIKVYLSVTKIELISTFFGKLYEKLNDQGSPSHKMHAIMDLAISMIPYVSIDNIEQIHEWVSENVSSKDKSVQKKCYRILEEISVSPSLSCQNHVSVNLNSFKDVLLKSLSSSNASSKAPRLRCVTHVFEKLHDKETEFLTAFVPEAILGTKEVAEKARQAAYSLLTEMCNANIRWGRDPHDSVAEFLQLLLAGLAGSPHMMACTTLAVAHIVHHFKDNMGAEVLGLLIDNMCVLLMSKAREVVEASLALSKVLLTTFTDVQLSPHLTKMVESVVKMKEDSKHHFRFKAKQIFTKLIKKFGFATIQKLVPDSHQKLLTNIRKTIERNKRQKNAEKIADEENDVVKPKTDSIDDLLRDTDSELEEEDDKAYRDKSKKIHKKELRERVEKSRAWLLEGSESEPMDFLDPSVSKKVVGSIPTVPRKEAKKEQFKMASDGRMIITEGKDEEEIPKLKRPKASKMDDIDELIAEMDGALSRKRKIDDDDSDTEKPSTKYKAGGSGIHRPLKTKVHTKPGEDYKAKKAGGDIKKKGKPDPFAYVPLEFTNLNRRKRAKSAGQFKSFVRGAKKGAAKGQKSHSKVKRK</sequence>
<dbReference type="Proteomes" id="UP000749559">
    <property type="component" value="Unassembled WGS sequence"/>
</dbReference>
<dbReference type="EMBL" id="CAIIXF020000005">
    <property type="protein sequence ID" value="CAH1783394.1"/>
    <property type="molecule type" value="Genomic_DNA"/>
</dbReference>
<feature type="region of interest" description="Disordered" evidence="4">
    <location>
        <begin position="1045"/>
        <end position="1065"/>
    </location>
</feature>
<evidence type="ECO:0000259" key="5">
    <source>
        <dbReference type="Pfam" id="PF08161"/>
    </source>
</evidence>
<comment type="caution">
    <text evidence="7">The sequence shown here is derived from an EMBL/GenBank/DDBJ whole genome shotgun (WGS) entry which is preliminary data.</text>
</comment>
<feature type="compositionally biased region" description="Basic residues" evidence="4">
    <location>
        <begin position="11"/>
        <end position="25"/>
    </location>
</feature>
<evidence type="ECO:0000256" key="2">
    <source>
        <dbReference type="ARBA" id="ARBA00007690"/>
    </source>
</evidence>
<feature type="non-terminal residue" evidence="7">
    <location>
        <position position="1296"/>
    </location>
</feature>
<dbReference type="Pfam" id="PF08161">
    <property type="entry name" value="RRP12_HEAT"/>
    <property type="match status" value="1"/>
</dbReference>
<evidence type="ECO:0000256" key="4">
    <source>
        <dbReference type="SAM" id="MobiDB-lite"/>
    </source>
</evidence>
<feature type="compositionally biased region" description="Basic and acidic residues" evidence="4">
    <location>
        <begin position="1227"/>
        <end position="1242"/>
    </location>
</feature>
<evidence type="ECO:0000313" key="8">
    <source>
        <dbReference type="Proteomes" id="UP000749559"/>
    </source>
</evidence>
<proteinExistence type="inferred from homology"/>
<dbReference type="InterPro" id="IPR016024">
    <property type="entry name" value="ARM-type_fold"/>
</dbReference>
<dbReference type="GO" id="GO:0005634">
    <property type="term" value="C:nucleus"/>
    <property type="evidence" value="ECO:0007669"/>
    <property type="project" value="UniProtKB-SubCell"/>
</dbReference>
<reference evidence="7" key="1">
    <citation type="submission" date="2022-03" db="EMBL/GenBank/DDBJ databases">
        <authorList>
            <person name="Martin C."/>
        </authorList>
    </citation>
    <scope>NUCLEOTIDE SEQUENCE</scope>
</reference>
<feature type="compositionally biased region" description="Low complexity" evidence="4">
    <location>
        <begin position="1"/>
        <end position="10"/>
    </location>
</feature>
<feature type="compositionally biased region" description="Basic and acidic residues" evidence="4">
    <location>
        <begin position="1136"/>
        <end position="1145"/>
    </location>
</feature>
<feature type="compositionally biased region" description="Basic residues" evidence="4">
    <location>
        <begin position="36"/>
        <end position="46"/>
    </location>
</feature>
<gene>
    <name evidence="7" type="ORF">OFUS_LOCUS9741</name>
</gene>
<organism evidence="7 8">
    <name type="scientific">Owenia fusiformis</name>
    <name type="common">Polychaete worm</name>
    <dbReference type="NCBI Taxonomy" id="6347"/>
    <lineage>
        <taxon>Eukaryota</taxon>
        <taxon>Metazoa</taxon>
        <taxon>Spiralia</taxon>
        <taxon>Lophotrochozoa</taxon>
        <taxon>Annelida</taxon>
        <taxon>Polychaeta</taxon>
        <taxon>Sedentaria</taxon>
        <taxon>Canalipalpata</taxon>
        <taxon>Sabellida</taxon>
        <taxon>Oweniida</taxon>
        <taxon>Oweniidae</taxon>
        <taxon>Owenia</taxon>
    </lineage>
</organism>
<feature type="region of interest" description="Disordered" evidence="4">
    <location>
        <begin position="1135"/>
        <end position="1248"/>
    </location>
</feature>
<dbReference type="InterPro" id="IPR057860">
    <property type="entry name" value="HEAT_RRP12_N"/>
</dbReference>
<name>A0A8S4NRI1_OWEFU</name>
<feature type="compositionally biased region" description="Basic residues" evidence="4">
    <location>
        <begin position="1278"/>
        <end position="1296"/>
    </location>
</feature>
<feature type="domain" description="RRP12 HEAT" evidence="5">
    <location>
        <begin position="428"/>
        <end position="700"/>
    </location>
</feature>
<dbReference type="InterPro" id="IPR012978">
    <property type="entry name" value="HEAT_RRP12"/>
</dbReference>
<dbReference type="SUPFAM" id="SSF48371">
    <property type="entry name" value="ARM repeat"/>
    <property type="match status" value="2"/>
</dbReference>
<dbReference type="InterPro" id="IPR011989">
    <property type="entry name" value="ARM-like"/>
</dbReference>
<dbReference type="Pfam" id="PF25772">
    <property type="entry name" value="HEAT_RRP12_N"/>
    <property type="match status" value="1"/>
</dbReference>
<protein>
    <recommendedName>
        <fullName evidence="9">RRP12-like protein</fullName>
    </recommendedName>
</protein>
<dbReference type="Gene3D" id="1.25.10.10">
    <property type="entry name" value="Leucine-rich Repeat Variant"/>
    <property type="match status" value="2"/>
</dbReference>
<evidence type="ECO:0000256" key="1">
    <source>
        <dbReference type="ARBA" id="ARBA00004123"/>
    </source>
</evidence>
<feature type="region of interest" description="Disordered" evidence="4">
    <location>
        <begin position="1"/>
        <end position="55"/>
    </location>
</feature>
<comment type="subcellular location">
    <subcellularLocation>
        <location evidence="1">Nucleus</location>
    </subcellularLocation>
</comment>
<dbReference type="OrthoDB" id="2192888at2759"/>
<feature type="domain" description="RRP12 N-terminal HEAT" evidence="6">
    <location>
        <begin position="109"/>
        <end position="355"/>
    </location>
</feature>
<evidence type="ECO:0008006" key="9">
    <source>
        <dbReference type="Google" id="ProtNLM"/>
    </source>
</evidence>
<dbReference type="InterPro" id="IPR052087">
    <property type="entry name" value="RRP12"/>
</dbReference>